<dbReference type="GO" id="GO:0003676">
    <property type="term" value="F:nucleic acid binding"/>
    <property type="evidence" value="ECO:0007669"/>
    <property type="project" value="InterPro"/>
</dbReference>
<comment type="function">
    <text evidence="4">Methylates the class 1 translation termination release factors RF1/PrfA and RF2/PrfB on the glutamine residue of the universally conserved GGQ motif.</text>
</comment>
<dbReference type="RefSeq" id="WP_188761658.1">
    <property type="nucleotide sequence ID" value="NZ_BMJM01000002.1"/>
</dbReference>
<dbReference type="Pfam" id="PF17827">
    <property type="entry name" value="PrmC_N"/>
    <property type="match status" value="1"/>
</dbReference>
<feature type="domain" description="Release factor glutamine methyltransferase N-terminal" evidence="6">
    <location>
        <begin position="5"/>
        <end position="65"/>
    </location>
</feature>
<reference evidence="7" key="1">
    <citation type="journal article" date="2014" name="Int. J. Syst. Evol. Microbiol.">
        <title>Complete genome sequence of Corynebacterium casei LMG S-19264T (=DSM 44701T), isolated from a smear-ripened cheese.</title>
        <authorList>
            <consortium name="US DOE Joint Genome Institute (JGI-PGF)"/>
            <person name="Walter F."/>
            <person name="Albersmeier A."/>
            <person name="Kalinowski J."/>
            <person name="Ruckert C."/>
        </authorList>
    </citation>
    <scope>NUCLEOTIDE SEQUENCE</scope>
    <source>
        <strain evidence="7">CGMCC 1.15519</strain>
    </source>
</reference>
<evidence type="ECO:0000256" key="4">
    <source>
        <dbReference type="HAMAP-Rule" id="MF_02126"/>
    </source>
</evidence>
<feature type="binding site" evidence="4">
    <location>
        <position position="131"/>
    </location>
    <ligand>
        <name>S-adenosyl-L-methionine</name>
        <dbReference type="ChEBI" id="CHEBI:59789"/>
    </ligand>
</feature>
<gene>
    <name evidence="4 7" type="primary">prmC</name>
    <name evidence="7" type="ORF">GCM10011529_08330</name>
</gene>
<reference evidence="7" key="2">
    <citation type="submission" date="2020-09" db="EMBL/GenBank/DDBJ databases">
        <authorList>
            <person name="Sun Q."/>
            <person name="Zhou Y."/>
        </authorList>
    </citation>
    <scope>NUCLEOTIDE SEQUENCE</scope>
    <source>
        <strain evidence="7">CGMCC 1.15519</strain>
    </source>
</reference>
<comment type="catalytic activity">
    <reaction evidence="4">
        <text>L-glutaminyl-[peptide chain release factor] + S-adenosyl-L-methionine = N(5)-methyl-L-glutaminyl-[peptide chain release factor] + S-adenosyl-L-homocysteine + H(+)</text>
        <dbReference type="Rhea" id="RHEA:42896"/>
        <dbReference type="Rhea" id="RHEA-COMP:10271"/>
        <dbReference type="Rhea" id="RHEA-COMP:10272"/>
        <dbReference type="ChEBI" id="CHEBI:15378"/>
        <dbReference type="ChEBI" id="CHEBI:30011"/>
        <dbReference type="ChEBI" id="CHEBI:57856"/>
        <dbReference type="ChEBI" id="CHEBI:59789"/>
        <dbReference type="ChEBI" id="CHEBI:61891"/>
        <dbReference type="EC" id="2.1.1.297"/>
    </reaction>
</comment>
<feature type="binding site" evidence="4">
    <location>
        <position position="174"/>
    </location>
    <ligand>
        <name>S-adenosyl-L-methionine</name>
        <dbReference type="ChEBI" id="CHEBI:59789"/>
    </ligand>
</feature>
<keyword evidence="1 4" id="KW-0489">Methyltransferase</keyword>
<evidence type="ECO:0000256" key="2">
    <source>
        <dbReference type="ARBA" id="ARBA00022679"/>
    </source>
</evidence>
<dbReference type="InterPro" id="IPR002052">
    <property type="entry name" value="DNA_methylase_N6_adenine_CS"/>
</dbReference>
<keyword evidence="8" id="KW-1185">Reference proteome</keyword>
<dbReference type="SUPFAM" id="SSF53335">
    <property type="entry name" value="S-adenosyl-L-methionine-dependent methyltransferases"/>
    <property type="match status" value="1"/>
</dbReference>
<dbReference type="PANTHER" id="PTHR18895">
    <property type="entry name" value="HEMK METHYLTRANSFERASE"/>
    <property type="match status" value="1"/>
</dbReference>
<evidence type="ECO:0000256" key="1">
    <source>
        <dbReference type="ARBA" id="ARBA00022603"/>
    </source>
</evidence>
<dbReference type="Gene3D" id="3.40.50.150">
    <property type="entry name" value="Vaccinia Virus protein VP39"/>
    <property type="match status" value="1"/>
</dbReference>
<comment type="similarity">
    <text evidence="4">Belongs to the protein N5-glutamine methyltransferase family. PrmC subfamily.</text>
</comment>
<dbReference type="HAMAP" id="MF_02126">
    <property type="entry name" value="RF_methyltr_PrmC"/>
    <property type="match status" value="1"/>
</dbReference>
<name>A0A916ZM45_9SPHN</name>
<sequence length="269" mass="28571">MIVAEALRAAALRIDRFDAEVLLGYLLGVDRGALLLSGDRSIDPQAYDLLVARREVGEPVAYITGRREFWSLDLVVTPDVLIPRPDTETLIEAALAVCAAPATILDLGTGSGALLLAALSEWPAARGLGVDRSAAALAVAQGNAERLGFGGRADFLVGDWGQGIDRQFDLVLSNPPYVEYDAELSLDVRDHEPGEALFAGPDGLEDYRRLIPQLPGLLAPGGTAIIEIGWKQAAAVLALVADAGLAGEVRRDLAGRDRCVVLRQASRRS</sequence>
<dbReference type="InterPro" id="IPR019874">
    <property type="entry name" value="RF_methyltr_PrmC"/>
</dbReference>
<organism evidence="7 8">
    <name type="scientific">Sandarakinorhabdus glacialis</name>
    <dbReference type="NCBI Taxonomy" id="1614636"/>
    <lineage>
        <taxon>Bacteria</taxon>
        <taxon>Pseudomonadati</taxon>
        <taxon>Pseudomonadota</taxon>
        <taxon>Alphaproteobacteria</taxon>
        <taxon>Sphingomonadales</taxon>
        <taxon>Sphingosinicellaceae</taxon>
        <taxon>Sandarakinorhabdus</taxon>
    </lineage>
</organism>
<keyword evidence="3 4" id="KW-0949">S-adenosyl-L-methionine</keyword>
<dbReference type="InterPro" id="IPR040758">
    <property type="entry name" value="PrmC_N"/>
</dbReference>
<evidence type="ECO:0000313" key="7">
    <source>
        <dbReference type="EMBL" id="GGE04309.1"/>
    </source>
</evidence>
<proteinExistence type="inferred from homology"/>
<evidence type="ECO:0000313" key="8">
    <source>
        <dbReference type="Proteomes" id="UP000635071"/>
    </source>
</evidence>
<accession>A0A916ZM45</accession>
<dbReference type="NCBIfam" id="TIGR03534">
    <property type="entry name" value="RF_mod_PrmC"/>
    <property type="match status" value="1"/>
</dbReference>
<feature type="binding site" evidence="4">
    <location>
        <position position="160"/>
    </location>
    <ligand>
        <name>S-adenosyl-L-methionine</name>
        <dbReference type="ChEBI" id="CHEBI:59789"/>
    </ligand>
</feature>
<dbReference type="Proteomes" id="UP000635071">
    <property type="component" value="Unassembled WGS sequence"/>
</dbReference>
<dbReference type="InterPro" id="IPR029063">
    <property type="entry name" value="SAM-dependent_MTases_sf"/>
</dbReference>
<dbReference type="PROSITE" id="PS00092">
    <property type="entry name" value="N6_MTASE"/>
    <property type="match status" value="1"/>
</dbReference>
<evidence type="ECO:0000259" key="6">
    <source>
        <dbReference type="Pfam" id="PF17827"/>
    </source>
</evidence>
<feature type="domain" description="Methyltransferase" evidence="5">
    <location>
        <begin position="103"/>
        <end position="226"/>
    </location>
</feature>
<dbReference type="InterPro" id="IPR025714">
    <property type="entry name" value="Methyltranfer_dom"/>
</dbReference>
<evidence type="ECO:0000256" key="3">
    <source>
        <dbReference type="ARBA" id="ARBA00022691"/>
    </source>
</evidence>
<dbReference type="GO" id="GO:0102559">
    <property type="term" value="F:peptide chain release factor N(5)-glutamine methyltransferase activity"/>
    <property type="evidence" value="ECO:0007669"/>
    <property type="project" value="UniProtKB-EC"/>
</dbReference>
<feature type="binding site" evidence="4">
    <location>
        <begin position="108"/>
        <end position="112"/>
    </location>
    <ligand>
        <name>S-adenosyl-L-methionine</name>
        <dbReference type="ChEBI" id="CHEBI:59789"/>
    </ligand>
</feature>
<dbReference type="InterPro" id="IPR050320">
    <property type="entry name" value="N5-glutamine_MTase"/>
</dbReference>
<comment type="caution">
    <text evidence="7">The sequence shown here is derived from an EMBL/GenBank/DDBJ whole genome shotgun (WGS) entry which is preliminary data.</text>
</comment>
<protein>
    <recommendedName>
        <fullName evidence="4">Release factor glutamine methyltransferase</fullName>
        <shortName evidence="4">RF MTase</shortName>
        <ecNumber evidence="4">2.1.1.297</ecNumber>
    </recommendedName>
    <alternativeName>
        <fullName evidence="4">N5-glutamine methyltransferase PrmC</fullName>
    </alternativeName>
    <alternativeName>
        <fullName evidence="4">Protein-(glutamine-N5) MTase PrmC</fullName>
    </alternativeName>
    <alternativeName>
        <fullName evidence="4">Protein-glutamine N-methyltransferase PrmC</fullName>
    </alternativeName>
</protein>
<dbReference type="InterPro" id="IPR004556">
    <property type="entry name" value="HemK-like"/>
</dbReference>
<evidence type="ECO:0000259" key="5">
    <source>
        <dbReference type="Pfam" id="PF13847"/>
    </source>
</evidence>
<dbReference type="AlphaFoldDB" id="A0A916ZM45"/>
<keyword evidence="2 4" id="KW-0808">Transferase</keyword>
<dbReference type="CDD" id="cd02440">
    <property type="entry name" value="AdoMet_MTases"/>
    <property type="match status" value="1"/>
</dbReference>
<dbReference type="GO" id="GO:0032259">
    <property type="term" value="P:methylation"/>
    <property type="evidence" value="ECO:0007669"/>
    <property type="project" value="UniProtKB-KW"/>
</dbReference>
<dbReference type="NCBIfam" id="TIGR00536">
    <property type="entry name" value="hemK_fam"/>
    <property type="match status" value="1"/>
</dbReference>
<feature type="binding site" evidence="4">
    <location>
        <begin position="174"/>
        <end position="177"/>
    </location>
    <ligand>
        <name>substrate</name>
    </ligand>
</feature>
<dbReference type="EC" id="2.1.1.297" evidence="4"/>
<dbReference type="Gene3D" id="1.10.8.10">
    <property type="entry name" value="DNA helicase RuvA subunit, C-terminal domain"/>
    <property type="match status" value="1"/>
</dbReference>
<dbReference type="PANTHER" id="PTHR18895:SF74">
    <property type="entry name" value="MTRF1L RELEASE FACTOR GLUTAMINE METHYLTRANSFERASE"/>
    <property type="match status" value="1"/>
</dbReference>
<dbReference type="Pfam" id="PF13847">
    <property type="entry name" value="Methyltransf_31"/>
    <property type="match status" value="1"/>
</dbReference>
<dbReference type="EMBL" id="BMJM01000002">
    <property type="protein sequence ID" value="GGE04309.1"/>
    <property type="molecule type" value="Genomic_DNA"/>
</dbReference>